<feature type="active site" description="Proton acceptor" evidence="6">
    <location>
        <position position="174"/>
    </location>
</feature>
<dbReference type="InterPro" id="IPR001045">
    <property type="entry name" value="Spermi_synthase"/>
</dbReference>
<dbReference type="SUPFAM" id="SSF53335">
    <property type="entry name" value="S-adenosyl-L-methionine-dependent methyltransferases"/>
    <property type="match status" value="1"/>
</dbReference>
<dbReference type="SMR" id="A0A2V3J4Q3"/>
<evidence type="ECO:0000256" key="2">
    <source>
        <dbReference type="ARBA" id="ARBA00022679"/>
    </source>
</evidence>
<evidence type="ECO:0000256" key="1">
    <source>
        <dbReference type="ARBA" id="ARBA00007867"/>
    </source>
</evidence>
<dbReference type="Pfam" id="PF17284">
    <property type="entry name" value="Spermine_synt_N"/>
    <property type="match status" value="1"/>
</dbReference>
<dbReference type="GO" id="GO:0010487">
    <property type="term" value="F:thermospermine synthase activity"/>
    <property type="evidence" value="ECO:0007669"/>
    <property type="project" value="UniProtKB-EC"/>
</dbReference>
<comment type="caution">
    <text evidence="8">The sequence shown here is derived from an EMBL/GenBank/DDBJ whole genome shotgun (WGS) entry which is preliminary data.</text>
</comment>
<dbReference type="PROSITE" id="PS51006">
    <property type="entry name" value="PABS_2"/>
    <property type="match status" value="1"/>
</dbReference>
<evidence type="ECO:0000259" key="7">
    <source>
        <dbReference type="PROSITE" id="PS51006"/>
    </source>
</evidence>
<dbReference type="InterPro" id="IPR029063">
    <property type="entry name" value="SAM-dependent_MTases_sf"/>
</dbReference>
<dbReference type="AlphaFoldDB" id="A0A2V3J4Q3"/>
<evidence type="ECO:0000256" key="4">
    <source>
        <dbReference type="ARBA" id="ARBA00048874"/>
    </source>
</evidence>
<dbReference type="Gene3D" id="3.40.50.150">
    <property type="entry name" value="Vaccinia Virus protein VP39"/>
    <property type="match status" value="1"/>
</dbReference>
<evidence type="ECO:0000256" key="5">
    <source>
        <dbReference type="ARBA" id="ARBA00049721"/>
    </source>
</evidence>
<evidence type="ECO:0000256" key="3">
    <source>
        <dbReference type="ARBA" id="ARBA00023115"/>
    </source>
</evidence>
<keyword evidence="2 6" id="KW-0808">Transferase</keyword>
<dbReference type="InterPro" id="IPR035246">
    <property type="entry name" value="Spermidine_synt_N"/>
</dbReference>
<dbReference type="Gene3D" id="2.30.140.10">
    <property type="entry name" value="Spermidine synthase, tetramerisation domain"/>
    <property type="match status" value="1"/>
</dbReference>
<evidence type="ECO:0000256" key="6">
    <source>
        <dbReference type="PROSITE-ProRule" id="PRU00354"/>
    </source>
</evidence>
<keyword evidence="9" id="KW-1185">Reference proteome</keyword>
<comment type="catalytic activity">
    <reaction evidence="4">
        <text>S-adenosyl 3-(methylsulfanyl)propylamine + spermidine = thermospermine + S-methyl-5'-thioadenosine + H(+)</text>
        <dbReference type="Rhea" id="RHEA:30515"/>
        <dbReference type="ChEBI" id="CHEBI:15378"/>
        <dbReference type="ChEBI" id="CHEBI:17509"/>
        <dbReference type="ChEBI" id="CHEBI:57443"/>
        <dbReference type="ChEBI" id="CHEBI:57834"/>
        <dbReference type="ChEBI" id="CHEBI:59903"/>
        <dbReference type="EC" id="2.5.1.79"/>
    </reaction>
</comment>
<dbReference type="GO" id="GO:0006596">
    <property type="term" value="P:polyamine biosynthetic process"/>
    <property type="evidence" value="ECO:0007669"/>
    <property type="project" value="UniProtKB-UniRule"/>
</dbReference>
<dbReference type="PANTHER" id="PTHR43317:SF1">
    <property type="entry name" value="THERMOSPERMINE SYNTHASE ACAULIS5"/>
    <property type="match status" value="1"/>
</dbReference>
<dbReference type="HAMAP" id="MF_00198">
    <property type="entry name" value="Spermidine_synth"/>
    <property type="match status" value="1"/>
</dbReference>
<proteinExistence type="inferred from homology"/>
<evidence type="ECO:0000313" key="9">
    <source>
        <dbReference type="Proteomes" id="UP000247409"/>
    </source>
</evidence>
<evidence type="ECO:0000313" key="8">
    <source>
        <dbReference type="EMBL" id="PXF49431.1"/>
    </source>
</evidence>
<dbReference type="STRING" id="448386.A0A2V3J4Q3"/>
<dbReference type="InterPro" id="IPR030374">
    <property type="entry name" value="PABS"/>
</dbReference>
<keyword evidence="3 6" id="KW-0620">Polyamine biosynthesis</keyword>
<dbReference type="EMBL" id="NBIV01000005">
    <property type="protein sequence ID" value="PXF49431.1"/>
    <property type="molecule type" value="Genomic_DNA"/>
</dbReference>
<reference evidence="8 9" key="1">
    <citation type="journal article" date="2018" name="Mol. Biol. Evol.">
        <title>Analysis of the draft genome of the red seaweed Gracilariopsis chorda provides insights into genome size evolution in Rhodophyta.</title>
        <authorList>
            <person name="Lee J."/>
            <person name="Yang E.C."/>
            <person name="Graf L."/>
            <person name="Yang J.H."/>
            <person name="Qiu H."/>
            <person name="Zel Zion U."/>
            <person name="Chan C.X."/>
            <person name="Stephens T.G."/>
            <person name="Weber A.P.M."/>
            <person name="Boo G.H."/>
            <person name="Boo S.M."/>
            <person name="Kim K.M."/>
            <person name="Shin Y."/>
            <person name="Jung M."/>
            <person name="Lee S.J."/>
            <person name="Yim H.S."/>
            <person name="Lee J.H."/>
            <person name="Bhattacharya D."/>
            <person name="Yoon H.S."/>
        </authorList>
    </citation>
    <scope>NUCLEOTIDE SEQUENCE [LARGE SCALE GENOMIC DNA]</scope>
    <source>
        <strain evidence="8 9">SKKU-2015</strain>
        <tissue evidence="8">Whole body</tissue>
    </source>
</reference>
<dbReference type="EC" id="2.5.1.79" evidence="5"/>
<dbReference type="PANTHER" id="PTHR43317">
    <property type="entry name" value="THERMOSPERMINE SYNTHASE ACAULIS5"/>
    <property type="match status" value="1"/>
</dbReference>
<dbReference type="Proteomes" id="UP000247409">
    <property type="component" value="Unassembled WGS sequence"/>
</dbReference>
<comment type="similarity">
    <text evidence="1">Belongs to the spermidine/spermine synthase family.</text>
</comment>
<sequence>MGLQKPSNKSYQSKTSKPPTIWISEYHTPNDVYYHGVNEILYQARTQYQAVTIADLGAYGRGLILDGVCQTTEGDEPFYHEPIVHLPCLIHGKPESVLILGGADGGSAREALRWRSVESVFVVDIDGDVVDACRKYLPSISRGAFEDPRCKLIIKDALDFIENTEQQFDVIIGDLTDPEKNSPSLALFTKQFFSNLKRCLKPLGTFSVMSGTASLAENSKCYPRICKTLASVFKSVRPSQVFVPTYGAPVGIAIATDRLQPLVTPQELDEKISESIDGSMHVLDGNSVHGHFAVPRCLKKAIEEEAQEITPENVAFLIE</sequence>
<protein>
    <recommendedName>
        <fullName evidence="5">thermospermine synthase</fullName>
        <ecNumber evidence="5">2.5.1.79</ecNumber>
    </recommendedName>
</protein>
<dbReference type="InterPro" id="IPR037163">
    <property type="entry name" value="Spermidine_synt_N_sf"/>
</dbReference>
<gene>
    <name evidence="8" type="ORF">BWQ96_00747</name>
</gene>
<dbReference type="OrthoDB" id="38125at2759"/>
<dbReference type="CDD" id="cd02440">
    <property type="entry name" value="AdoMet_MTases"/>
    <property type="match status" value="1"/>
</dbReference>
<feature type="domain" description="PABS" evidence="7">
    <location>
        <begin position="20"/>
        <end position="257"/>
    </location>
</feature>
<dbReference type="Pfam" id="PF01564">
    <property type="entry name" value="Spermine_synth"/>
    <property type="match status" value="1"/>
</dbReference>
<name>A0A2V3J4Q3_9FLOR</name>
<accession>A0A2V3J4Q3</accession>
<organism evidence="8 9">
    <name type="scientific">Gracilariopsis chorda</name>
    <dbReference type="NCBI Taxonomy" id="448386"/>
    <lineage>
        <taxon>Eukaryota</taxon>
        <taxon>Rhodophyta</taxon>
        <taxon>Florideophyceae</taxon>
        <taxon>Rhodymeniophycidae</taxon>
        <taxon>Gracilariales</taxon>
        <taxon>Gracilariaceae</taxon>
        <taxon>Gracilariopsis</taxon>
    </lineage>
</organism>